<proteinExistence type="predicted"/>
<evidence type="ECO:0000256" key="1">
    <source>
        <dbReference type="SAM" id="MobiDB-lite"/>
    </source>
</evidence>
<dbReference type="EnsemblMetazoa" id="CJA15704.1">
    <property type="protein sequence ID" value="CJA15704.1"/>
    <property type="gene ID" value="WBGene00134908"/>
</dbReference>
<protein>
    <recommendedName>
        <fullName evidence="4">BTB domain-containing protein</fullName>
    </recommendedName>
</protein>
<dbReference type="AlphaFoldDB" id="A0A8R1DY74"/>
<reference evidence="2" key="2">
    <citation type="submission" date="2022-06" db="UniProtKB">
        <authorList>
            <consortium name="EnsemblMetazoa"/>
        </authorList>
    </citation>
    <scope>IDENTIFICATION</scope>
    <source>
        <strain evidence="2">DF5081</strain>
    </source>
</reference>
<evidence type="ECO:0000313" key="2">
    <source>
        <dbReference type="EnsemblMetazoa" id="CJA15704.1"/>
    </source>
</evidence>
<accession>A0A8R1DY74</accession>
<organism evidence="2 3">
    <name type="scientific">Caenorhabditis japonica</name>
    <dbReference type="NCBI Taxonomy" id="281687"/>
    <lineage>
        <taxon>Eukaryota</taxon>
        <taxon>Metazoa</taxon>
        <taxon>Ecdysozoa</taxon>
        <taxon>Nematoda</taxon>
        <taxon>Chromadorea</taxon>
        <taxon>Rhabditida</taxon>
        <taxon>Rhabditina</taxon>
        <taxon>Rhabditomorpha</taxon>
        <taxon>Rhabditoidea</taxon>
        <taxon>Rhabditidae</taxon>
        <taxon>Peloderinae</taxon>
        <taxon>Caenorhabditis</taxon>
    </lineage>
</organism>
<keyword evidence="3" id="KW-1185">Reference proteome</keyword>
<name>A0A8R1DY74_CAEJA</name>
<dbReference type="Proteomes" id="UP000005237">
    <property type="component" value="Unassembled WGS sequence"/>
</dbReference>
<feature type="compositionally biased region" description="Low complexity" evidence="1">
    <location>
        <begin position="189"/>
        <end position="202"/>
    </location>
</feature>
<dbReference type="PANTHER" id="PTHR22670:SF8">
    <property type="entry name" value="BTB DOMAIN-CONTAINING PROTEIN-RELATED"/>
    <property type="match status" value="1"/>
</dbReference>
<reference evidence="3" key="1">
    <citation type="submission" date="2010-08" db="EMBL/GenBank/DDBJ databases">
        <authorList>
            <consortium name="Caenorhabditis japonica Sequencing Consortium"/>
            <person name="Wilson R.K."/>
        </authorList>
    </citation>
    <scope>NUCLEOTIDE SEQUENCE [LARGE SCALE GENOMIC DNA]</scope>
    <source>
        <strain evidence="3">DF5081</strain>
    </source>
</reference>
<evidence type="ECO:0008006" key="4">
    <source>
        <dbReference type="Google" id="ProtNLM"/>
    </source>
</evidence>
<dbReference type="PANTHER" id="PTHR22670">
    <property type="entry name" value="BTB DOMAIN-CONTAINING PROTEIN-RELATED-RELATED"/>
    <property type="match status" value="1"/>
</dbReference>
<feature type="region of interest" description="Disordered" evidence="1">
    <location>
        <begin position="173"/>
        <end position="207"/>
    </location>
</feature>
<evidence type="ECO:0000313" key="3">
    <source>
        <dbReference type="Proteomes" id="UP000005237"/>
    </source>
</evidence>
<sequence>MRDFDATSVKRVIDWMYSGNIDIPASSLSQDLAVAAYLRVKDENAFRPYLTVLHVLDETMNRLVLDLAEAIPRLKASEIAQLTQNSIIATMAAMLSMEQKVPLINMAILWILTKKPGRGAVNAIIQSLVVGDITFDTLYSLRYSLKQYLTNPDLAGKTELSISPSGTIGLKIDIKRHGAPTRQSRDNSVKSSSSRSNCSVSSSDKRYGCNTKKCQMYRTRSELSSIAHMPDPFGPDRLAPSPNFVRETTAGVPVYFTRSEVEDLHKMKDPFQQADNESAPPAPCTKKIYGFSGDKYTVKYPGWNPNSAAANIAAEKAKRASMAARYTPSDIQVVRNMPDPFVSYSDCVGPSTAAEKAKRASMAARYTPSDIQVVQNMPDPFVGFNQNSAAANVAKEREKQAAMAARYTPSDIQVVRNMPDPFV</sequence>
<dbReference type="CDD" id="cd18186">
    <property type="entry name" value="BTB_POZ_ZBTB_KLHL-like"/>
    <property type="match status" value="1"/>
</dbReference>